<evidence type="ECO:0000256" key="5">
    <source>
        <dbReference type="PIRSR" id="PIRSR613078-2"/>
    </source>
</evidence>
<dbReference type="GO" id="GO:0004619">
    <property type="term" value="F:phosphoglycerate mutase activity"/>
    <property type="evidence" value="ECO:0007669"/>
    <property type="project" value="UniProtKB-EC"/>
</dbReference>
<dbReference type="GO" id="GO:0006096">
    <property type="term" value="P:glycolytic process"/>
    <property type="evidence" value="ECO:0007669"/>
    <property type="project" value="UniProtKB-KW"/>
</dbReference>
<reference evidence="7" key="1">
    <citation type="journal article" date="2023" name="G3 (Bethesda)">
        <title>A reference genome for the long-term kleptoplast-retaining sea slug Elysia crispata morphotype clarki.</title>
        <authorList>
            <person name="Eastman K.E."/>
            <person name="Pendleton A.L."/>
            <person name="Shaikh M.A."/>
            <person name="Suttiyut T."/>
            <person name="Ogas R."/>
            <person name="Tomko P."/>
            <person name="Gavelis G."/>
            <person name="Widhalm J.R."/>
            <person name="Wisecaver J.H."/>
        </authorList>
    </citation>
    <scope>NUCLEOTIDE SEQUENCE</scope>
    <source>
        <strain evidence="7">ECLA1</strain>
    </source>
</reference>
<dbReference type="CDD" id="cd07040">
    <property type="entry name" value="HP"/>
    <property type="match status" value="1"/>
</dbReference>
<dbReference type="InterPro" id="IPR029033">
    <property type="entry name" value="His_PPase_superfam"/>
</dbReference>
<dbReference type="NCBIfam" id="TIGR01258">
    <property type="entry name" value="pgm_1"/>
    <property type="match status" value="1"/>
</dbReference>
<dbReference type="SUPFAM" id="SSF53254">
    <property type="entry name" value="Phosphoglycerate mutase-like"/>
    <property type="match status" value="1"/>
</dbReference>
<evidence type="ECO:0000256" key="3">
    <source>
        <dbReference type="ARBA" id="ARBA00023152"/>
    </source>
</evidence>
<dbReference type="InterPro" id="IPR005952">
    <property type="entry name" value="Phosphogly_mut1"/>
</dbReference>
<proteinExistence type="inferred from homology"/>
<evidence type="ECO:0000256" key="6">
    <source>
        <dbReference type="PIRSR" id="PIRSR613078-3"/>
    </source>
</evidence>
<accession>A0AAE1CJ68</accession>
<dbReference type="InterPro" id="IPR013078">
    <property type="entry name" value="His_Pase_superF_clade-1"/>
</dbReference>
<dbReference type="Proteomes" id="UP001283361">
    <property type="component" value="Unassembled WGS sequence"/>
</dbReference>
<gene>
    <name evidence="7" type="ORF">RRG08_007458</name>
</gene>
<dbReference type="Gene3D" id="3.40.50.1240">
    <property type="entry name" value="Phosphoglycerate mutase-like"/>
    <property type="match status" value="1"/>
</dbReference>
<feature type="site" description="Transition state stabilizer" evidence="6">
    <location>
        <position position="86"/>
    </location>
</feature>
<evidence type="ECO:0000256" key="4">
    <source>
        <dbReference type="ARBA" id="ARBA00023235"/>
    </source>
</evidence>
<dbReference type="Pfam" id="PF00300">
    <property type="entry name" value="His_Phos_1"/>
    <property type="match status" value="1"/>
</dbReference>
<organism evidence="7 8">
    <name type="scientific">Elysia crispata</name>
    <name type="common">lettuce slug</name>
    <dbReference type="NCBI Taxonomy" id="231223"/>
    <lineage>
        <taxon>Eukaryota</taxon>
        <taxon>Metazoa</taxon>
        <taxon>Spiralia</taxon>
        <taxon>Lophotrochozoa</taxon>
        <taxon>Mollusca</taxon>
        <taxon>Gastropoda</taxon>
        <taxon>Heterobranchia</taxon>
        <taxon>Euthyneura</taxon>
        <taxon>Panpulmonata</taxon>
        <taxon>Sacoglossa</taxon>
        <taxon>Placobranchoidea</taxon>
        <taxon>Plakobranchidae</taxon>
        <taxon>Elysia</taxon>
    </lineage>
</organism>
<evidence type="ECO:0000313" key="8">
    <source>
        <dbReference type="Proteomes" id="UP001283361"/>
    </source>
</evidence>
<dbReference type="EC" id="5.4.2.11" evidence="2"/>
<keyword evidence="3" id="KW-0324">Glycolysis</keyword>
<comment type="similarity">
    <text evidence="1">Belongs to the phosphoglycerate mutase family. BPG-dependent PGAM subfamily.</text>
</comment>
<dbReference type="AlphaFoldDB" id="A0AAE1CJ68"/>
<evidence type="ECO:0000256" key="2">
    <source>
        <dbReference type="ARBA" id="ARBA00012028"/>
    </source>
</evidence>
<comment type="caution">
    <text evidence="7">The sequence shown here is derived from an EMBL/GenBank/DDBJ whole genome shotgun (WGS) entry which is preliminary data.</text>
</comment>
<dbReference type="PANTHER" id="PTHR11931">
    <property type="entry name" value="PHOSPHOGLYCERATE MUTASE"/>
    <property type="match status" value="1"/>
</dbReference>
<keyword evidence="8" id="KW-1185">Reference proteome</keyword>
<keyword evidence="4" id="KW-0413">Isomerase</keyword>
<feature type="binding site" evidence="5">
    <location>
        <begin position="18"/>
        <end position="19"/>
    </location>
    <ligand>
        <name>substrate</name>
    </ligand>
</feature>
<name>A0AAE1CJ68_9GAST</name>
<evidence type="ECO:0000256" key="1">
    <source>
        <dbReference type="ARBA" id="ARBA00006717"/>
    </source>
</evidence>
<protein>
    <recommendedName>
        <fullName evidence="2">phosphoglycerate mutase (2,3-diphosphoglycerate-dependent)</fullName>
        <ecNumber evidence="2">5.4.2.11</ecNumber>
    </recommendedName>
</protein>
<sequence length="153" mass="17410">MLSLHPAVGVCLWRQIWRRSFTFRPPPLEDEMALKSFNPKPYAGMDPSMLPKTESLKDTLERLLPCWYDQIAPALKENKRVLIVGHGSSVRAMIKFLEAMPEDTFIDLEVPQAIPLVYKLDDDLRPLKKYYLGTQEELDAGLAKVAARGKAKL</sequence>
<dbReference type="EMBL" id="JAWDGP010008005">
    <property type="protein sequence ID" value="KAK3697646.1"/>
    <property type="molecule type" value="Genomic_DNA"/>
</dbReference>
<evidence type="ECO:0000313" key="7">
    <source>
        <dbReference type="EMBL" id="KAK3697646.1"/>
    </source>
</evidence>